<evidence type="ECO:0000256" key="1">
    <source>
        <dbReference type="SAM" id="SignalP"/>
    </source>
</evidence>
<organism evidence="2 3">
    <name type="scientific">Dictyostelium purpureum</name>
    <name type="common">Slime mold</name>
    <dbReference type="NCBI Taxonomy" id="5786"/>
    <lineage>
        <taxon>Eukaryota</taxon>
        <taxon>Amoebozoa</taxon>
        <taxon>Evosea</taxon>
        <taxon>Eumycetozoa</taxon>
        <taxon>Dictyostelia</taxon>
        <taxon>Dictyosteliales</taxon>
        <taxon>Dictyosteliaceae</taxon>
        <taxon>Dictyostelium</taxon>
    </lineage>
</organism>
<dbReference type="PANTHER" id="PTHR33459:SF18">
    <property type="entry name" value="DICKKOPF N-TERMINAL CYSTEINE-RICH DOMAIN-CONTAINING PROTEIN"/>
    <property type="match status" value="1"/>
</dbReference>
<keyword evidence="1" id="KW-0732">Signal</keyword>
<dbReference type="VEuPathDB" id="AmoebaDB:DICPUDRAFT_151989"/>
<protein>
    <recommendedName>
        <fullName evidence="4">Dickkopf N-terminal cysteine-rich domain-containing protein</fullName>
    </recommendedName>
</protein>
<dbReference type="KEGG" id="dpp:DICPUDRAFT_151989"/>
<sequence length="350" mass="38185">MKFFYSLILILLTINYINANCNCIPIGDTCKHGEICQGAGYCGTPGTASSNDQSICVNRVNVGEPCFVDDNCYIGIYCYKKNSNDTKGVCSEIKYALNGEKCAKDIDCMSELSSCVNNKCTPRKNVNGCVEDMDCEMATQICVNKICQLPAKLGSGCKTNGGTCNNLEGFCSAPAGSDDGICKKYFSLQEGEYCNAGDNDYQCDSSKNLYCNNINKKCQVYSYIKPDIESCDTSIQCNAHLNGTSAESSCVCGKCYEYQLVSSNDRKVVTDLFTCALTNECSLGVPLASKGCITTNCAKEYCDYYLINTKYDGCGEHAAILSQLKCDVNNSFKLLPSLSFLILLFIYLLI</sequence>
<dbReference type="OMA" id="FNEICEC"/>
<dbReference type="Proteomes" id="UP000001064">
    <property type="component" value="Unassembled WGS sequence"/>
</dbReference>
<gene>
    <name evidence="2" type="ORF">DICPUDRAFT_151989</name>
</gene>
<proteinExistence type="predicted"/>
<feature type="chain" id="PRO_5003262525" description="Dickkopf N-terminal cysteine-rich domain-containing protein" evidence="1">
    <location>
        <begin position="20"/>
        <end position="350"/>
    </location>
</feature>
<feature type="signal peptide" evidence="1">
    <location>
        <begin position="1"/>
        <end position="19"/>
    </location>
</feature>
<accession>F0ZK76</accession>
<keyword evidence="3" id="KW-1185">Reference proteome</keyword>
<dbReference type="PANTHER" id="PTHR33459">
    <property type="entry name" value="DD-GDCA PROTEIN"/>
    <property type="match status" value="1"/>
</dbReference>
<dbReference type="OrthoDB" id="24249at2759"/>
<evidence type="ECO:0000313" key="3">
    <source>
        <dbReference type="Proteomes" id="UP000001064"/>
    </source>
</evidence>
<dbReference type="InParanoid" id="F0ZK76"/>
<evidence type="ECO:0000313" key="2">
    <source>
        <dbReference type="EMBL" id="EGC35651.1"/>
    </source>
</evidence>
<dbReference type="GeneID" id="10501005"/>
<dbReference type="RefSeq" id="XP_003287830.1">
    <property type="nucleotide sequence ID" value="XM_003287782.1"/>
</dbReference>
<name>F0ZK76_DICPU</name>
<dbReference type="InterPro" id="IPR052326">
    <property type="entry name" value="Diff-Dev_Assoc_Protein"/>
</dbReference>
<dbReference type="AlphaFoldDB" id="F0ZK76"/>
<dbReference type="EMBL" id="GL871053">
    <property type="protein sequence ID" value="EGC35651.1"/>
    <property type="molecule type" value="Genomic_DNA"/>
</dbReference>
<reference evidence="3" key="1">
    <citation type="journal article" date="2011" name="Genome Biol.">
        <title>Comparative genomics of the social amoebae Dictyostelium discoideum and Dictyostelium purpureum.</title>
        <authorList>
            <consortium name="US DOE Joint Genome Institute (JGI-PGF)"/>
            <person name="Sucgang R."/>
            <person name="Kuo A."/>
            <person name="Tian X."/>
            <person name="Salerno W."/>
            <person name="Parikh A."/>
            <person name="Feasley C.L."/>
            <person name="Dalin E."/>
            <person name="Tu H."/>
            <person name="Huang E."/>
            <person name="Barry K."/>
            <person name="Lindquist E."/>
            <person name="Shapiro H."/>
            <person name="Bruce D."/>
            <person name="Schmutz J."/>
            <person name="Salamov A."/>
            <person name="Fey P."/>
            <person name="Gaudet P."/>
            <person name="Anjard C."/>
            <person name="Babu M.M."/>
            <person name="Basu S."/>
            <person name="Bushmanova Y."/>
            <person name="van der Wel H."/>
            <person name="Katoh-Kurasawa M."/>
            <person name="Dinh C."/>
            <person name="Coutinho P.M."/>
            <person name="Saito T."/>
            <person name="Elias M."/>
            <person name="Schaap P."/>
            <person name="Kay R.R."/>
            <person name="Henrissat B."/>
            <person name="Eichinger L."/>
            <person name="Rivero F."/>
            <person name="Putnam N.H."/>
            <person name="West C.M."/>
            <person name="Loomis W.F."/>
            <person name="Chisholm R.L."/>
            <person name="Shaulsky G."/>
            <person name="Strassmann J.E."/>
            <person name="Queller D.C."/>
            <person name="Kuspa A."/>
            <person name="Grigoriev I.V."/>
        </authorList>
    </citation>
    <scope>NUCLEOTIDE SEQUENCE [LARGE SCALE GENOMIC DNA]</scope>
    <source>
        <strain evidence="3">QSDP1</strain>
    </source>
</reference>
<evidence type="ECO:0008006" key="4">
    <source>
        <dbReference type="Google" id="ProtNLM"/>
    </source>
</evidence>